<evidence type="ECO:0000313" key="4">
    <source>
        <dbReference type="Proteomes" id="UP000189670"/>
    </source>
</evidence>
<organism evidence="3 4">
    <name type="scientific">Candidatus Magnetoglobus multicellularis str. Araruama</name>
    <dbReference type="NCBI Taxonomy" id="890399"/>
    <lineage>
        <taxon>Bacteria</taxon>
        <taxon>Pseudomonadati</taxon>
        <taxon>Thermodesulfobacteriota</taxon>
        <taxon>Desulfobacteria</taxon>
        <taxon>Desulfobacterales</taxon>
        <taxon>Desulfobacteraceae</taxon>
        <taxon>Candidatus Magnetoglobus</taxon>
    </lineage>
</organism>
<dbReference type="EMBL" id="ATBP01001872">
    <property type="protein sequence ID" value="ETR66604.1"/>
    <property type="molecule type" value="Genomic_DNA"/>
</dbReference>
<keyword evidence="2" id="KW-0472">Membrane</keyword>
<dbReference type="AlphaFoldDB" id="A0A1V1NVM3"/>
<dbReference type="Gene3D" id="3.90.20.10">
    <property type="match status" value="2"/>
</dbReference>
<keyword evidence="1" id="KW-0175">Coiled coil</keyword>
<evidence type="ECO:0000313" key="3">
    <source>
        <dbReference type="EMBL" id="ETR66604.1"/>
    </source>
</evidence>
<evidence type="ECO:0000256" key="2">
    <source>
        <dbReference type="SAM" id="Phobius"/>
    </source>
</evidence>
<proteinExistence type="predicted"/>
<sequence length="233" mass="27384">MKCFILINGTGYAEDLSFHERYLEDIQRLARLEEGQKVIIAQFEAVDKRFEAVDKRFEAVDKRFEAVDKRFDSLIREMNQRFEAVDKRFDSLIREMNQRFEAVNKRFEALDKRIDLIDNHVSNLDSYFLAILGAIVALMAFIIWDRKTAFDKVFKKIEQLFQSHVEDFHYSQPVLSQVAPEEKSDNELSDTLGSIKFQNNTMTIPRSILEQFQNVVSFMSQFPETRKCMQAIA</sequence>
<keyword evidence="2" id="KW-0812">Transmembrane</keyword>
<reference evidence="4" key="1">
    <citation type="submission" date="2012-11" db="EMBL/GenBank/DDBJ databases">
        <authorList>
            <person name="Lucero-Rivera Y.E."/>
            <person name="Tovar-Ramirez D."/>
        </authorList>
    </citation>
    <scope>NUCLEOTIDE SEQUENCE [LARGE SCALE GENOMIC DNA]</scope>
    <source>
        <strain evidence="4">Araruama</strain>
    </source>
</reference>
<keyword evidence="2" id="KW-1133">Transmembrane helix</keyword>
<dbReference type="Gene3D" id="6.10.250.2540">
    <property type="match status" value="1"/>
</dbReference>
<evidence type="ECO:0000256" key="1">
    <source>
        <dbReference type="SAM" id="Coils"/>
    </source>
</evidence>
<name>A0A1V1NVM3_9BACT</name>
<comment type="caution">
    <text evidence="3">The sequence shown here is derived from an EMBL/GenBank/DDBJ whole genome shotgun (WGS) entry which is preliminary data.</text>
</comment>
<protein>
    <submittedName>
        <fullName evidence="3">Uncharacterized protein</fullName>
    </submittedName>
</protein>
<accession>A0A1V1NVM3</accession>
<dbReference type="SUPFAM" id="SSF58064">
    <property type="entry name" value="Influenza hemagglutinin (stalk)"/>
    <property type="match status" value="1"/>
</dbReference>
<gene>
    <name evidence="3" type="ORF">OMM_12584</name>
</gene>
<feature type="transmembrane region" description="Helical" evidence="2">
    <location>
        <begin position="126"/>
        <end position="144"/>
    </location>
</feature>
<feature type="coiled-coil region" evidence="1">
    <location>
        <begin position="75"/>
        <end position="113"/>
    </location>
</feature>
<dbReference type="Proteomes" id="UP000189670">
    <property type="component" value="Unassembled WGS sequence"/>
</dbReference>